<dbReference type="RefSeq" id="WP_344566087.1">
    <property type="nucleotide sequence ID" value="NZ_BAAATG010000046.1"/>
</dbReference>
<reference evidence="2" key="1">
    <citation type="journal article" date="2019" name="Int. J. Syst. Evol. Microbiol.">
        <title>The Global Catalogue of Microorganisms (GCM) 10K type strain sequencing project: providing services to taxonomists for standard genome sequencing and annotation.</title>
        <authorList>
            <consortium name="The Broad Institute Genomics Platform"/>
            <consortium name="The Broad Institute Genome Sequencing Center for Infectious Disease"/>
            <person name="Wu L."/>
            <person name="Ma J."/>
        </authorList>
    </citation>
    <scope>NUCLEOTIDE SEQUENCE [LARGE SCALE GENOMIC DNA]</scope>
    <source>
        <strain evidence="2">CGMCC 4.7131</strain>
    </source>
</reference>
<dbReference type="EMBL" id="JBHSKN010000012">
    <property type="protein sequence ID" value="MFC5241098.1"/>
    <property type="molecule type" value="Genomic_DNA"/>
</dbReference>
<protein>
    <submittedName>
        <fullName evidence="1">Uncharacterized protein</fullName>
    </submittedName>
</protein>
<evidence type="ECO:0000313" key="2">
    <source>
        <dbReference type="Proteomes" id="UP001596035"/>
    </source>
</evidence>
<sequence>MGLDYSYQIFVPAQNVTRVLHELTELAPPTRRVPPLTVTMPGGDRVVVPFTSRFKSEPVDCTTSGSLELDTSIMFGVDEAVREFYDGDAEPDELGRVQIGYIYLTVRFAPERHPRFASLDFMAATSGMSRLFERSASVRTVFTDLTAAGGGVCCLLDTESDTFRICWLNGQPVQDTVPGPRFADYRALVESWSERRSPSAT</sequence>
<dbReference type="Proteomes" id="UP001596035">
    <property type="component" value="Unassembled WGS sequence"/>
</dbReference>
<organism evidence="1 2">
    <name type="scientific">Streptomyces atrovirens</name>
    <dbReference type="NCBI Taxonomy" id="285556"/>
    <lineage>
        <taxon>Bacteria</taxon>
        <taxon>Bacillati</taxon>
        <taxon>Actinomycetota</taxon>
        <taxon>Actinomycetes</taxon>
        <taxon>Kitasatosporales</taxon>
        <taxon>Streptomycetaceae</taxon>
        <taxon>Streptomyces</taxon>
    </lineage>
</organism>
<evidence type="ECO:0000313" key="1">
    <source>
        <dbReference type="EMBL" id="MFC5241098.1"/>
    </source>
</evidence>
<keyword evidence="2" id="KW-1185">Reference proteome</keyword>
<accession>A0ABW0DV45</accession>
<comment type="caution">
    <text evidence="1">The sequence shown here is derived from an EMBL/GenBank/DDBJ whole genome shotgun (WGS) entry which is preliminary data.</text>
</comment>
<proteinExistence type="predicted"/>
<name>A0ABW0DV45_9ACTN</name>
<gene>
    <name evidence="1" type="ORF">ACFPWV_14420</name>
</gene>